<dbReference type="SUPFAM" id="SSF48452">
    <property type="entry name" value="TPR-like"/>
    <property type="match status" value="1"/>
</dbReference>
<keyword evidence="7" id="KW-1185">Reference proteome</keyword>
<evidence type="ECO:0000256" key="1">
    <source>
        <dbReference type="ARBA" id="ARBA00007626"/>
    </source>
</evidence>
<dbReference type="InterPro" id="IPR002885">
    <property type="entry name" value="PPR_rpt"/>
</dbReference>
<dbReference type="GO" id="GO:0003729">
    <property type="term" value="F:mRNA binding"/>
    <property type="evidence" value="ECO:0007669"/>
    <property type="project" value="UniProtKB-ARBA"/>
</dbReference>
<reference evidence="6" key="2">
    <citation type="submission" date="2021-01" db="UniProtKB">
        <authorList>
            <consortium name="EnsemblPlants"/>
        </authorList>
    </citation>
    <scope>IDENTIFICATION</scope>
</reference>
<dbReference type="Pfam" id="PF13041">
    <property type="entry name" value="PPR_2"/>
    <property type="match status" value="1"/>
</dbReference>
<dbReference type="PANTHER" id="PTHR45717">
    <property type="entry name" value="OS12G0527900 PROTEIN"/>
    <property type="match status" value="1"/>
</dbReference>
<dbReference type="PANTHER" id="PTHR45717:SF7">
    <property type="entry name" value="PENTACOTRIPEPTIDE-REPEAT REGION OF PRORP DOMAIN-CONTAINING PROTEIN"/>
    <property type="match status" value="1"/>
</dbReference>
<feature type="region of interest" description="Disordered" evidence="5">
    <location>
        <begin position="590"/>
        <end position="610"/>
    </location>
</feature>
<feature type="repeat" description="TPR" evidence="3">
    <location>
        <begin position="484"/>
        <end position="517"/>
    </location>
</feature>
<evidence type="ECO:0000256" key="5">
    <source>
        <dbReference type="SAM" id="MobiDB-lite"/>
    </source>
</evidence>
<organism evidence="6 7">
    <name type="scientific">Quercus lobata</name>
    <name type="common">Valley oak</name>
    <dbReference type="NCBI Taxonomy" id="97700"/>
    <lineage>
        <taxon>Eukaryota</taxon>
        <taxon>Viridiplantae</taxon>
        <taxon>Streptophyta</taxon>
        <taxon>Embryophyta</taxon>
        <taxon>Tracheophyta</taxon>
        <taxon>Spermatophyta</taxon>
        <taxon>Magnoliopsida</taxon>
        <taxon>eudicotyledons</taxon>
        <taxon>Gunneridae</taxon>
        <taxon>Pentapetalae</taxon>
        <taxon>rosids</taxon>
        <taxon>fabids</taxon>
        <taxon>Fagales</taxon>
        <taxon>Fagaceae</taxon>
        <taxon>Quercus</taxon>
    </lineage>
</organism>
<dbReference type="AlphaFoldDB" id="A0A7N2MAH7"/>
<dbReference type="GO" id="GO:0005739">
    <property type="term" value="C:mitochondrion"/>
    <property type="evidence" value="ECO:0007669"/>
    <property type="project" value="TreeGrafter"/>
</dbReference>
<evidence type="ECO:0000313" key="6">
    <source>
        <dbReference type="EnsemblPlants" id="QL08p020849:mrna"/>
    </source>
</evidence>
<dbReference type="InParanoid" id="A0A7N2MAH7"/>
<name>A0A7N2MAH7_QUELO</name>
<dbReference type="Proteomes" id="UP000594261">
    <property type="component" value="Chromosome 8"/>
</dbReference>
<dbReference type="OMA" id="CKKQLNR"/>
<sequence length="610" mass="69206">MTSKMMFAILNRSRDLTTNAILIVRSYSTGKHGTTTTSRKNLFSRICPMGDPFFSVVPVLDQWVQEGNEVKNFELQRIVRDLRARRRFNQALELEDFVVAALEMLNKRKDTLGFILKCCSPNSAIRLIASAKTWLLLILHSSTKTSLDTLKRIWVFSQKNSSTYVGTGGIYSVGTESLEHLMSTFEDDFSLVSEWVSSKGLCSFSPGDRAVQLDLIGRVRGLDSAENYFNNLSDQDKIDKIYGALLNCYVREGNVDKSLSHLQKMKDVGFTFSPLIYNDIMCLYTNTGQIEKVPDVLSEMKENGVSPDHFSYKICINSFGARSDLKSMEKVLEEMESIPHISMDWTTYSMVANYCIKASMREKALIYLKKCEEKVNKDALGYNNLISLHASLGNKDEMMRLWGLEKSNCKKQINRDYITMLGSLVKLGEFEETEKLLEEWESSCHCYDFRVPNILLIGYCQKGLIEKAETILRDKVNKGKTPTPNSWAILAAGYVDKQNMEKAFECMKEALAVRAENKGWRPKATLISSVLNWLGDNGGVEEVEAFLGSLKTTVPLDREMYHVLFKAYIRGGKEVDGLLESMKADKIDQNEETDSILNSRQEKPKMVHGF</sequence>
<evidence type="ECO:0000313" key="7">
    <source>
        <dbReference type="Proteomes" id="UP000594261"/>
    </source>
</evidence>
<feature type="repeat" description="PPR" evidence="4">
    <location>
        <begin position="273"/>
        <end position="307"/>
    </location>
</feature>
<comment type="similarity">
    <text evidence="1">Belongs to the PPR family. P subfamily.</text>
</comment>
<protein>
    <recommendedName>
        <fullName evidence="8">Pentatricopeptide repeat-containing protein</fullName>
    </recommendedName>
</protein>
<keyword evidence="3" id="KW-0802">TPR repeat</keyword>
<evidence type="ECO:0000256" key="2">
    <source>
        <dbReference type="ARBA" id="ARBA00022737"/>
    </source>
</evidence>
<proteinExistence type="inferred from homology"/>
<dbReference type="InterPro" id="IPR019734">
    <property type="entry name" value="TPR_rpt"/>
</dbReference>
<dbReference type="EMBL" id="LRBV02000008">
    <property type="status" value="NOT_ANNOTATED_CDS"/>
    <property type="molecule type" value="Genomic_DNA"/>
</dbReference>
<accession>A0A7N2MAH7</accession>
<dbReference type="EnsemblPlants" id="QL08p020849:mrna">
    <property type="protein sequence ID" value="QL08p020849:mrna"/>
    <property type="gene ID" value="QL08p020849"/>
</dbReference>
<dbReference type="PROSITE" id="PS51375">
    <property type="entry name" value="PPR"/>
    <property type="match status" value="2"/>
</dbReference>
<feature type="repeat" description="PPR" evidence="4">
    <location>
        <begin position="448"/>
        <end position="482"/>
    </location>
</feature>
<reference evidence="6 7" key="1">
    <citation type="journal article" date="2016" name="G3 (Bethesda)">
        <title>First Draft Assembly and Annotation of the Genome of a California Endemic Oak Quercus lobata Nee (Fagaceae).</title>
        <authorList>
            <person name="Sork V.L."/>
            <person name="Fitz-Gibbon S.T."/>
            <person name="Puiu D."/>
            <person name="Crepeau M."/>
            <person name="Gugger P.F."/>
            <person name="Sherman R."/>
            <person name="Stevens K."/>
            <person name="Langley C.H."/>
            <person name="Pellegrini M."/>
            <person name="Salzberg S.L."/>
        </authorList>
    </citation>
    <scope>NUCLEOTIDE SEQUENCE [LARGE SCALE GENOMIC DNA]</scope>
    <source>
        <strain evidence="6 7">cv. SW786</strain>
    </source>
</reference>
<evidence type="ECO:0000256" key="4">
    <source>
        <dbReference type="PROSITE-ProRule" id="PRU00708"/>
    </source>
</evidence>
<evidence type="ECO:0008006" key="8">
    <source>
        <dbReference type="Google" id="ProtNLM"/>
    </source>
</evidence>
<dbReference type="InterPro" id="IPR011990">
    <property type="entry name" value="TPR-like_helical_dom_sf"/>
</dbReference>
<evidence type="ECO:0000256" key="3">
    <source>
        <dbReference type="PROSITE-ProRule" id="PRU00339"/>
    </source>
</evidence>
<dbReference type="Pfam" id="PF01535">
    <property type="entry name" value="PPR"/>
    <property type="match status" value="3"/>
</dbReference>
<keyword evidence="2" id="KW-0677">Repeat</keyword>
<feature type="compositionally biased region" description="Basic and acidic residues" evidence="5">
    <location>
        <begin position="600"/>
        <end position="610"/>
    </location>
</feature>
<dbReference type="Gene3D" id="1.25.40.10">
    <property type="entry name" value="Tetratricopeptide repeat domain"/>
    <property type="match status" value="2"/>
</dbReference>
<dbReference type="NCBIfam" id="TIGR00756">
    <property type="entry name" value="PPR"/>
    <property type="match status" value="2"/>
</dbReference>
<dbReference type="Gramene" id="QL08p020849:mrna">
    <property type="protein sequence ID" value="QL08p020849:mrna"/>
    <property type="gene ID" value="QL08p020849"/>
</dbReference>
<dbReference type="PROSITE" id="PS50005">
    <property type="entry name" value="TPR"/>
    <property type="match status" value="1"/>
</dbReference>